<sequence length="69" mass="8319">MMTPVAKKNERCGFPGCTSCKDSFHWQECRDEDVRSKEIIRKFLRNWADSPIQNLELRLFLFHKMEIAW</sequence>
<dbReference type="Proteomes" id="UP000230233">
    <property type="component" value="Chromosome III"/>
</dbReference>
<evidence type="ECO:0000313" key="1">
    <source>
        <dbReference type="EMBL" id="PIC38749.1"/>
    </source>
</evidence>
<name>A0A2G5UGY3_9PELO</name>
<dbReference type="EMBL" id="PDUG01000003">
    <property type="protein sequence ID" value="PIC38749.1"/>
    <property type="molecule type" value="Genomic_DNA"/>
</dbReference>
<protein>
    <submittedName>
        <fullName evidence="1">Uncharacterized protein</fullName>
    </submittedName>
</protein>
<gene>
    <name evidence="1" type="primary">Cnig_chr_III.g10655</name>
    <name evidence="1" type="ORF">B9Z55_010655</name>
</gene>
<comment type="caution">
    <text evidence="1">The sequence shown here is derived from an EMBL/GenBank/DDBJ whole genome shotgun (WGS) entry which is preliminary data.</text>
</comment>
<dbReference type="AlphaFoldDB" id="A0A2G5UGY3"/>
<evidence type="ECO:0000313" key="2">
    <source>
        <dbReference type="Proteomes" id="UP000230233"/>
    </source>
</evidence>
<keyword evidence="2" id="KW-1185">Reference proteome</keyword>
<proteinExistence type="predicted"/>
<accession>A0A2G5UGY3</accession>
<reference evidence="2" key="1">
    <citation type="submission" date="2017-10" db="EMBL/GenBank/DDBJ databases">
        <title>Rapid genome shrinkage in a self-fertile nematode reveals novel sperm competition proteins.</title>
        <authorList>
            <person name="Yin D."/>
            <person name="Schwarz E.M."/>
            <person name="Thomas C.G."/>
            <person name="Felde R.L."/>
            <person name="Korf I.F."/>
            <person name="Cutter A.D."/>
            <person name="Schartner C.M."/>
            <person name="Ralston E.J."/>
            <person name="Meyer B.J."/>
            <person name="Haag E.S."/>
        </authorList>
    </citation>
    <scope>NUCLEOTIDE SEQUENCE [LARGE SCALE GENOMIC DNA]</scope>
    <source>
        <strain evidence="2">JU1422</strain>
    </source>
</reference>
<organism evidence="1 2">
    <name type="scientific">Caenorhabditis nigoni</name>
    <dbReference type="NCBI Taxonomy" id="1611254"/>
    <lineage>
        <taxon>Eukaryota</taxon>
        <taxon>Metazoa</taxon>
        <taxon>Ecdysozoa</taxon>
        <taxon>Nematoda</taxon>
        <taxon>Chromadorea</taxon>
        <taxon>Rhabditida</taxon>
        <taxon>Rhabditina</taxon>
        <taxon>Rhabditomorpha</taxon>
        <taxon>Rhabditoidea</taxon>
        <taxon>Rhabditidae</taxon>
        <taxon>Peloderinae</taxon>
        <taxon>Caenorhabditis</taxon>
    </lineage>
</organism>